<proteinExistence type="predicted"/>
<evidence type="ECO:0000313" key="2">
    <source>
        <dbReference type="EMBL" id="GAA2510448.1"/>
    </source>
</evidence>
<dbReference type="EMBL" id="BAAATA010000052">
    <property type="protein sequence ID" value="GAA2510448.1"/>
    <property type="molecule type" value="Genomic_DNA"/>
</dbReference>
<dbReference type="Proteomes" id="UP001501358">
    <property type="component" value="Unassembled WGS sequence"/>
</dbReference>
<name>A0ABN3MXP4_9ACTN</name>
<reference evidence="2 3" key="1">
    <citation type="journal article" date="2019" name="Int. J. Syst. Evol. Microbiol.">
        <title>The Global Catalogue of Microorganisms (GCM) 10K type strain sequencing project: providing services to taxonomists for standard genome sequencing and annotation.</title>
        <authorList>
            <consortium name="The Broad Institute Genomics Platform"/>
            <consortium name="The Broad Institute Genome Sequencing Center for Infectious Disease"/>
            <person name="Wu L."/>
            <person name="Ma J."/>
        </authorList>
    </citation>
    <scope>NUCLEOTIDE SEQUENCE [LARGE SCALE GENOMIC DNA]</scope>
    <source>
        <strain evidence="2 3">JCM 6307</strain>
    </source>
</reference>
<gene>
    <name evidence="2" type="ORF">GCM10010406_53530</name>
</gene>
<evidence type="ECO:0000313" key="3">
    <source>
        <dbReference type="Proteomes" id="UP001501358"/>
    </source>
</evidence>
<protein>
    <recommendedName>
        <fullName evidence="4">Integral membrane protein</fullName>
    </recommendedName>
</protein>
<keyword evidence="1" id="KW-1133">Transmembrane helix</keyword>
<feature type="transmembrane region" description="Helical" evidence="1">
    <location>
        <begin position="18"/>
        <end position="36"/>
    </location>
</feature>
<comment type="caution">
    <text evidence="2">The sequence shown here is derived from an EMBL/GenBank/DDBJ whole genome shotgun (WGS) entry which is preliminary data.</text>
</comment>
<evidence type="ECO:0008006" key="4">
    <source>
        <dbReference type="Google" id="ProtNLM"/>
    </source>
</evidence>
<dbReference type="RefSeq" id="WP_344386057.1">
    <property type="nucleotide sequence ID" value="NZ_BAAATA010000052.1"/>
</dbReference>
<organism evidence="2 3">
    <name type="scientific">Streptomyces thermolineatus</name>
    <dbReference type="NCBI Taxonomy" id="44033"/>
    <lineage>
        <taxon>Bacteria</taxon>
        <taxon>Bacillati</taxon>
        <taxon>Actinomycetota</taxon>
        <taxon>Actinomycetes</taxon>
        <taxon>Kitasatosporales</taxon>
        <taxon>Streptomycetaceae</taxon>
        <taxon>Streptomyces</taxon>
    </lineage>
</organism>
<keyword evidence="1" id="KW-0812">Transmembrane</keyword>
<dbReference type="NCBIfam" id="NF046119">
    <property type="entry name" value="memb_SCO4225"/>
    <property type="match status" value="1"/>
</dbReference>
<dbReference type="InterPro" id="IPR057702">
    <property type="entry name" value="DUF7942"/>
</dbReference>
<evidence type="ECO:0000256" key="1">
    <source>
        <dbReference type="SAM" id="Phobius"/>
    </source>
</evidence>
<keyword evidence="3" id="KW-1185">Reference proteome</keyword>
<keyword evidence="1" id="KW-0472">Membrane</keyword>
<sequence length="107" mass="11082">MSGSNTARRVFTAAADNWASRIYLAVCSALLAWVWVDSTFVAHEDASFAGVLPILATAPTSLVLTLLPWESGPAPYLVVAASAVVNATLIGLLARSPGRRGATAARA</sequence>
<feature type="transmembrane region" description="Helical" evidence="1">
    <location>
        <begin position="75"/>
        <end position="94"/>
    </location>
</feature>
<dbReference type="Pfam" id="PF25637">
    <property type="entry name" value="DUF7942"/>
    <property type="match status" value="1"/>
</dbReference>
<accession>A0ABN3MXP4</accession>